<dbReference type="OrthoDB" id="4473401at2759"/>
<organism evidence="4 5">
    <name type="scientific">Eleutherodactylus coqui</name>
    <name type="common">Puerto Rican coqui</name>
    <dbReference type="NCBI Taxonomy" id="57060"/>
    <lineage>
        <taxon>Eukaryota</taxon>
        <taxon>Metazoa</taxon>
        <taxon>Chordata</taxon>
        <taxon>Craniata</taxon>
        <taxon>Vertebrata</taxon>
        <taxon>Euteleostomi</taxon>
        <taxon>Amphibia</taxon>
        <taxon>Batrachia</taxon>
        <taxon>Anura</taxon>
        <taxon>Neobatrachia</taxon>
        <taxon>Hyloidea</taxon>
        <taxon>Eleutherodactylidae</taxon>
        <taxon>Eleutherodactylinae</taxon>
        <taxon>Eleutherodactylus</taxon>
        <taxon>Eleutherodactylus</taxon>
    </lineage>
</organism>
<feature type="domain" description="WAP" evidence="3">
    <location>
        <begin position="80"/>
        <end position="126"/>
    </location>
</feature>
<dbReference type="EMBL" id="WNTK01008468">
    <property type="protein sequence ID" value="KAG9462998.1"/>
    <property type="molecule type" value="Genomic_DNA"/>
</dbReference>
<keyword evidence="5" id="KW-1185">Reference proteome</keyword>
<feature type="signal peptide" evidence="2">
    <location>
        <begin position="1"/>
        <end position="28"/>
    </location>
</feature>
<feature type="region of interest" description="Disordered" evidence="1">
    <location>
        <begin position="26"/>
        <end position="51"/>
    </location>
</feature>
<dbReference type="AlphaFoldDB" id="A0A8J6E9G8"/>
<dbReference type="Pfam" id="PF00095">
    <property type="entry name" value="WAP"/>
    <property type="match status" value="3"/>
</dbReference>
<dbReference type="Proteomes" id="UP000770717">
    <property type="component" value="Unassembled WGS sequence"/>
</dbReference>
<evidence type="ECO:0000313" key="5">
    <source>
        <dbReference type="Proteomes" id="UP000770717"/>
    </source>
</evidence>
<dbReference type="SMART" id="SM00217">
    <property type="entry name" value="WAP"/>
    <property type="match status" value="3"/>
</dbReference>
<feature type="chain" id="PRO_5035284850" description="WAP domain-containing protein" evidence="2">
    <location>
        <begin position="29"/>
        <end position="183"/>
    </location>
</feature>
<dbReference type="GO" id="GO:0004867">
    <property type="term" value="F:serine-type endopeptidase inhibitor activity"/>
    <property type="evidence" value="ECO:0007669"/>
    <property type="project" value="TreeGrafter"/>
</dbReference>
<proteinExistence type="predicted"/>
<dbReference type="Gene3D" id="4.10.75.10">
    <property type="entry name" value="Elafin-like"/>
    <property type="match status" value="3"/>
</dbReference>
<evidence type="ECO:0000259" key="3">
    <source>
        <dbReference type="PROSITE" id="PS51390"/>
    </source>
</evidence>
<evidence type="ECO:0000256" key="2">
    <source>
        <dbReference type="SAM" id="SignalP"/>
    </source>
</evidence>
<dbReference type="PANTHER" id="PTHR19441">
    <property type="entry name" value="WHEY ACDIC PROTEIN WAP"/>
    <property type="match status" value="1"/>
</dbReference>
<name>A0A8J6E9G8_ELECQ</name>
<dbReference type="InterPro" id="IPR036645">
    <property type="entry name" value="Elafin-like_sf"/>
</dbReference>
<sequence>MMKISRLQASFLGLLLCSVILMVSSSSSYDTDKPGECPKERRYTSSGRESNENFCKNDGECDGVKKCCSDNDFKFCKMPAAERPGSCPNPSEIPSNTNDDMCTSDSECAPKAKCCTTKGGNTCWPSVGEKNGVCPSPNRVCVRGVRPSCNSDTGCPNVEKCCSYNCSSVCMPPENSNSKYSYF</sequence>
<dbReference type="SUPFAM" id="SSF57256">
    <property type="entry name" value="Elafin-like"/>
    <property type="match status" value="3"/>
</dbReference>
<dbReference type="GO" id="GO:0019731">
    <property type="term" value="P:antibacterial humoral response"/>
    <property type="evidence" value="ECO:0007669"/>
    <property type="project" value="TreeGrafter"/>
</dbReference>
<protein>
    <recommendedName>
        <fullName evidence="3">WAP domain-containing protein</fullName>
    </recommendedName>
</protein>
<gene>
    <name evidence="4" type="ORF">GDO78_022639</name>
</gene>
<dbReference type="PRINTS" id="PR00003">
    <property type="entry name" value="4DISULPHCORE"/>
</dbReference>
<dbReference type="GO" id="GO:0005615">
    <property type="term" value="C:extracellular space"/>
    <property type="evidence" value="ECO:0007669"/>
    <property type="project" value="TreeGrafter"/>
</dbReference>
<accession>A0A8J6E9G8</accession>
<dbReference type="InterPro" id="IPR008197">
    <property type="entry name" value="WAP_dom"/>
</dbReference>
<evidence type="ECO:0000256" key="1">
    <source>
        <dbReference type="SAM" id="MobiDB-lite"/>
    </source>
</evidence>
<dbReference type="GO" id="GO:0045087">
    <property type="term" value="P:innate immune response"/>
    <property type="evidence" value="ECO:0007669"/>
    <property type="project" value="TreeGrafter"/>
</dbReference>
<dbReference type="PROSITE" id="PS51390">
    <property type="entry name" value="WAP"/>
    <property type="match status" value="2"/>
</dbReference>
<dbReference type="PANTHER" id="PTHR19441:SF95">
    <property type="entry name" value="PERLWAPIN ISOFORM X1"/>
    <property type="match status" value="1"/>
</dbReference>
<evidence type="ECO:0000313" key="4">
    <source>
        <dbReference type="EMBL" id="KAG9462998.1"/>
    </source>
</evidence>
<feature type="domain" description="WAP" evidence="3">
    <location>
        <begin position="127"/>
        <end position="174"/>
    </location>
</feature>
<reference evidence="4" key="1">
    <citation type="thesis" date="2020" institute="ProQuest LLC" country="789 East Eisenhower Parkway, Ann Arbor, MI, USA">
        <title>Comparative Genomics and Chromosome Evolution.</title>
        <authorList>
            <person name="Mudd A.B."/>
        </authorList>
    </citation>
    <scope>NUCLEOTIDE SEQUENCE</scope>
    <source>
        <strain evidence="4">HN-11 Male</strain>
        <tissue evidence="4">Kidney and liver</tissue>
    </source>
</reference>
<keyword evidence="2" id="KW-0732">Signal</keyword>
<dbReference type="InterPro" id="IPR050514">
    <property type="entry name" value="WAP_four-disulfide_core"/>
</dbReference>
<comment type="caution">
    <text evidence="4">The sequence shown here is derived from an EMBL/GenBank/DDBJ whole genome shotgun (WGS) entry which is preliminary data.</text>
</comment>
<feature type="compositionally biased region" description="Basic and acidic residues" evidence="1">
    <location>
        <begin position="30"/>
        <end position="51"/>
    </location>
</feature>